<dbReference type="PANTHER" id="PTHR23142">
    <property type="entry name" value="PRE-MRNA-SPLICING FACTOR 38A-RELATED"/>
    <property type="match status" value="1"/>
</dbReference>
<dbReference type="InterPro" id="IPR005037">
    <property type="entry name" value="PRP38"/>
</dbReference>
<gene>
    <name evidence="9" type="ORF">BEWA_010560</name>
</gene>
<feature type="region of interest" description="Disordered" evidence="8">
    <location>
        <begin position="1"/>
        <end position="35"/>
    </location>
</feature>
<evidence type="ECO:0000256" key="2">
    <source>
        <dbReference type="ARBA" id="ARBA00006164"/>
    </source>
</evidence>
<keyword evidence="3 7" id="KW-0507">mRNA processing</keyword>
<comment type="similarity">
    <text evidence="2 7">Belongs to the PRP38 family.</text>
</comment>
<protein>
    <recommendedName>
        <fullName evidence="7">Pre-mRNA-splicing factor 38</fullName>
    </recommendedName>
</protein>
<dbReference type="OrthoDB" id="3881at2759"/>
<dbReference type="RefSeq" id="XP_004831306.1">
    <property type="nucleotide sequence ID" value="XM_004831249.1"/>
</dbReference>
<keyword evidence="10" id="KW-1185">Reference proteome</keyword>
<dbReference type="eggNOG" id="KOG2888">
    <property type="taxonomic scope" value="Eukaryota"/>
</dbReference>
<dbReference type="STRING" id="1537102.L0B1D3"/>
<dbReference type="Pfam" id="PF03371">
    <property type="entry name" value="PRP38"/>
    <property type="match status" value="1"/>
</dbReference>
<evidence type="ECO:0000256" key="8">
    <source>
        <dbReference type="SAM" id="MobiDB-lite"/>
    </source>
</evidence>
<keyword evidence="6 7" id="KW-0539">Nucleus</keyword>
<comment type="function">
    <text evidence="7">Required for pre-mRNA splicing.</text>
</comment>
<dbReference type="Proteomes" id="UP000031512">
    <property type="component" value="Chromosome 3"/>
</dbReference>
<dbReference type="GO" id="GO:0005681">
    <property type="term" value="C:spliceosomal complex"/>
    <property type="evidence" value="ECO:0007669"/>
    <property type="project" value="UniProtKB-KW"/>
</dbReference>
<comment type="subcellular location">
    <subcellularLocation>
        <location evidence="1 7">Nucleus</location>
    </subcellularLocation>
</comment>
<sequence length="234" mass="27273">MYDHNTYSQPEASSISYNHSENTGNSDSKASAPSHEINTQTITPEQMAMIQQYNYLNYYNQGYYAIPEAGQFEGIQRCHMHSKPDLNCKFCRKYKSSVHEISRLAQQKQSIQTLEEKRNTIQMTNSTTYNLNNLLRNNILASEYYKSLFSMQTFQDVVNELIQYGTHAEPYCSTATRAPSTLFCCLYKFFTMKLTEKQMYSLLDNSKSPYPRCCGLLYLRYVLPPDKLWNCQCR</sequence>
<evidence type="ECO:0000256" key="3">
    <source>
        <dbReference type="ARBA" id="ARBA00022664"/>
    </source>
</evidence>
<name>L0B1D3_THEEQ</name>
<evidence type="ECO:0000313" key="10">
    <source>
        <dbReference type="Proteomes" id="UP000031512"/>
    </source>
</evidence>
<evidence type="ECO:0000256" key="4">
    <source>
        <dbReference type="ARBA" id="ARBA00022728"/>
    </source>
</evidence>
<dbReference type="GO" id="GO:0000398">
    <property type="term" value="P:mRNA splicing, via spliceosome"/>
    <property type="evidence" value="ECO:0007669"/>
    <property type="project" value="UniProtKB-UniRule"/>
</dbReference>
<dbReference type="KEGG" id="beq:BEWA_010560"/>
<dbReference type="AlphaFoldDB" id="L0B1D3"/>
<dbReference type="GeneID" id="15806418"/>
<reference evidence="9 10" key="1">
    <citation type="journal article" date="2012" name="BMC Genomics">
        <title>Comparative genomic analysis and phylogenetic position of Theileria equi.</title>
        <authorList>
            <person name="Kappmeyer L.S."/>
            <person name="Thiagarajan M."/>
            <person name="Herndon D.R."/>
            <person name="Ramsay J.D."/>
            <person name="Caler E."/>
            <person name="Djikeng A."/>
            <person name="Gillespie J.J."/>
            <person name="Lau A.O."/>
            <person name="Roalson E.H."/>
            <person name="Silva J.C."/>
            <person name="Silva M.G."/>
            <person name="Suarez C.E."/>
            <person name="Ueti M.W."/>
            <person name="Nene V.M."/>
            <person name="Mealey R.H."/>
            <person name="Knowles D.P."/>
            <person name="Brayton K.A."/>
        </authorList>
    </citation>
    <scope>NUCLEOTIDE SEQUENCE [LARGE SCALE GENOMIC DNA]</scope>
    <source>
        <strain evidence="9 10">WA</strain>
    </source>
</reference>
<evidence type="ECO:0000256" key="6">
    <source>
        <dbReference type="ARBA" id="ARBA00023242"/>
    </source>
</evidence>
<dbReference type="VEuPathDB" id="PiroplasmaDB:BEWA_010560"/>
<evidence type="ECO:0000256" key="1">
    <source>
        <dbReference type="ARBA" id="ARBA00004123"/>
    </source>
</evidence>
<proteinExistence type="inferred from homology"/>
<evidence type="ECO:0000256" key="7">
    <source>
        <dbReference type="RuleBase" id="RU367025"/>
    </source>
</evidence>
<accession>L0B1D3</accession>
<organism evidence="9 10">
    <name type="scientific">Theileria equi strain WA</name>
    <dbReference type="NCBI Taxonomy" id="1537102"/>
    <lineage>
        <taxon>Eukaryota</taxon>
        <taxon>Sar</taxon>
        <taxon>Alveolata</taxon>
        <taxon>Apicomplexa</taxon>
        <taxon>Aconoidasida</taxon>
        <taxon>Piroplasmida</taxon>
        <taxon>Theileriidae</taxon>
        <taxon>Theileria</taxon>
    </lineage>
</organism>
<evidence type="ECO:0000313" key="9">
    <source>
        <dbReference type="EMBL" id="AFZ81640.1"/>
    </source>
</evidence>
<dbReference type="EMBL" id="CP001670">
    <property type="protein sequence ID" value="AFZ81640.1"/>
    <property type="molecule type" value="Genomic_DNA"/>
</dbReference>
<evidence type="ECO:0000256" key="5">
    <source>
        <dbReference type="ARBA" id="ARBA00023187"/>
    </source>
</evidence>
<keyword evidence="5 7" id="KW-0508">mRNA splicing</keyword>
<keyword evidence="4 7" id="KW-0747">Spliceosome</keyword>